<dbReference type="Pfam" id="PF17820">
    <property type="entry name" value="PDZ_6"/>
    <property type="match status" value="1"/>
</dbReference>
<dbReference type="Proteomes" id="UP001467690">
    <property type="component" value="Unassembled WGS sequence"/>
</dbReference>
<keyword evidence="6 11" id="KW-0378">Hydrolase</keyword>
<dbReference type="Pfam" id="PF02163">
    <property type="entry name" value="Peptidase_M50"/>
    <property type="match status" value="1"/>
</dbReference>
<evidence type="ECO:0000256" key="1">
    <source>
        <dbReference type="ARBA" id="ARBA00001947"/>
    </source>
</evidence>
<evidence type="ECO:0000313" key="13">
    <source>
        <dbReference type="EMBL" id="MER2493014.1"/>
    </source>
</evidence>
<comment type="subcellular location">
    <subcellularLocation>
        <location evidence="2">Membrane</location>
        <topology evidence="2">Multi-pass membrane protein</topology>
    </subcellularLocation>
</comment>
<comment type="similarity">
    <text evidence="3 11">Belongs to the peptidase M50B family.</text>
</comment>
<evidence type="ECO:0000256" key="4">
    <source>
        <dbReference type="ARBA" id="ARBA00022670"/>
    </source>
</evidence>
<dbReference type="SMART" id="SM00228">
    <property type="entry name" value="PDZ"/>
    <property type="match status" value="2"/>
</dbReference>
<accession>A0ABV1RJA8</accession>
<sequence>MGALWNIFSFIIAIGILVTIHEYGHYKVARWCGVKVLKFSIGFGKPLYKWLNKEGTEFVIAAIPLGGYVRMLDARLDDVPEHEKSQAFNYKTVQQRIAVVAAGPLANLLFAIVALWGMYLIGVPEVRPVIKETVAQSPAAQAGLHNEAEIVSINGHPVTTWQQVNIELMDALGESSLQLAVLPQNQSYQKNYTIDLKDWTVDPEKGNLISELGIVPFRPEILPELAHVAEQSPAASAGLQKGDKILSYNQGRAFDWQEMSSWIRENPGQTVNLEIERNGVPLELSVTIGVRERNNQQEGYLGVAPTLAEWPQAYRFHMQFGILDGLVEATQKTWRLITLSFSMIEKLLTGDVSYKSLSGPISIAQGAGQSAGLGVVYFLSFLALISVNLGIINLLPLPVLDGGHLVYYLIEFVSGKPVPERVQEIGFRIGAVIIFCMMSVAILNDLSRW</sequence>
<dbReference type="SUPFAM" id="SSF50156">
    <property type="entry name" value="PDZ domain-like"/>
    <property type="match status" value="2"/>
</dbReference>
<evidence type="ECO:0000256" key="3">
    <source>
        <dbReference type="ARBA" id="ARBA00007931"/>
    </source>
</evidence>
<dbReference type="CDD" id="cd23081">
    <property type="entry name" value="cpPDZ_EcRseP-like"/>
    <property type="match status" value="1"/>
</dbReference>
<feature type="domain" description="PDZ" evidence="12">
    <location>
        <begin position="114"/>
        <end position="185"/>
    </location>
</feature>
<feature type="transmembrane region" description="Helical" evidence="11">
    <location>
        <begin position="375"/>
        <end position="395"/>
    </location>
</feature>
<keyword evidence="10 11" id="KW-0472">Membrane</keyword>
<keyword evidence="8 11" id="KW-1133">Transmembrane helix</keyword>
<dbReference type="NCBIfam" id="NF008046">
    <property type="entry name" value="PRK10779.1"/>
    <property type="match status" value="1"/>
</dbReference>
<feature type="transmembrane region" description="Helical" evidence="11">
    <location>
        <begin position="7"/>
        <end position="26"/>
    </location>
</feature>
<dbReference type="InterPro" id="IPR004387">
    <property type="entry name" value="Pept_M50_Zn"/>
</dbReference>
<dbReference type="InterPro" id="IPR001478">
    <property type="entry name" value="PDZ"/>
</dbReference>
<keyword evidence="11" id="KW-0479">Metal-binding</keyword>
<dbReference type="EC" id="3.4.24.-" evidence="11"/>
<dbReference type="PANTHER" id="PTHR42837:SF2">
    <property type="entry name" value="MEMBRANE METALLOPROTEASE ARASP2, CHLOROPLASTIC-RELATED"/>
    <property type="match status" value="1"/>
</dbReference>
<dbReference type="CDD" id="cd06163">
    <property type="entry name" value="S2P-M50_PDZ_RseP-like"/>
    <property type="match status" value="2"/>
</dbReference>
<keyword evidence="5 11" id="KW-0812">Transmembrane</keyword>
<dbReference type="InterPro" id="IPR036034">
    <property type="entry name" value="PDZ_sf"/>
</dbReference>
<dbReference type="GO" id="GO:0006508">
    <property type="term" value="P:proteolysis"/>
    <property type="evidence" value="ECO:0007669"/>
    <property type="project" value="UniProtKB-KW"/>
</dbReference>
<dbReference type="GO" id="GO:0008233">
    <property type="term" value="F:peptidase activity"/>
    <property type="evidence" value="ECO:0007669"/>
    <property type="project" value="UniProtKB-KW"/>
</dbReference>
<proteinExistence type="inferred from homology"/>
<comment type="caution">
    <text evidence="13">The sequence shown here is derived from an EMBL/GenBank/DDBJ whole genome shotgun (WGS) entry which is preliminary data.</text>
</comment>
<comment type="cofactor">
    <cofactor evidence="1 11">
        <name>Zn(2+)</name>
        <dbReference type="ChEBI" id="CHEBI:29105"/>
    </cofactor>
</comment>
<keyword evidence="14" id="KW-1185">Reference proteome</keyword>
<evidence type="ECO:0000256" key="6">
    <source>
        <dbReference type="ARBA" id="ARBA00022801"/>
    </source>
</evidence>
<reference evidence="13 14" key="1">
    <citation type="submission" date="2024-06" db="EMBL/GenBank/DDBJ databases">
        <authorList>
            <person name="Chen R.Y."/>
        </authorList>
    </citation>
    <scope>NUCLEOTIDE SEQUENCE [LARGE SCALE GENOMIC DNA]</scope>
    <source>
        <strain evidence="13 14">D2</strain>
    </source>
</reference>
<gene>
    <name evidence="13" type="primary">rseP</name>
    <name evidence="13" type="ORF">ABS311_14110</name>
</gene>
<evidence type="ECO:0000256" key="5">
    <source>
        <dbReference type="ARBA" id="ARBA00022692"/>
    </source>
</evidence>
<dbReference type="RefSeq" id="WP_143872264.1">
    <property type="nucleotide sequence ID" value="NZ_CP041660.1"/>
</dbReference>
<keyword evidence="9 11" id="KW-0482">Metalloprotease</keyword>
<dbReference type="EMBL" id="JBELOE010000239">
    <property type="protein sequence ID" value="MER2493014.1"/>
    <property type="molecule type" value="Genomic_DNA"/>
</dbReference>
<evidence type="ECO:0000256" key="7">
    <source>
        <dbReference type="ARBA" id="ARBA00022833"/>
    </source>
</evidence>
<evidence type="ECO:0000256" key="8">
    <source>
        <dbReference type="ARBA" id="ARBA00022989"/>
    </source>
</evidence>
<dbReference type="InterPro" id="IPR041489">
    <property type="entry name" value="PDZ_6"/>
</dbReference>
<evidence type="ECO:0000256" key="2">
    <source>
        <dbReference type="ARBA" id="ARBA00004141"/>
    </source>
</evidence>
<keyword evidence="4 13" id="KW-0645">Protease</keyword>
<evidence type="ECO:0000313" key="14">
    <source>
        <dbReference type="Proteomes" id="UP001467690"/>
    </source>
</evidence>
<dbReference type="NCBIfam" id="TIGR00054">
    <property type="entry name" value="RIP metalloprotease RseP"/>
    <property type="match status" value="1"/>
</dbReference>
<feature type="transmembrane region" description="Helical" evidence="11">
    <location>
        <begin position="97"/>
        <end position="121"/>
    </location>
</feature>
<keyword evidence="7 11" id="KW-0862">Zinc</keyword>
<evidence type="ECO:0000256" key="9">
    <source>
        <dbReference type="ARBA" id="ARBA00023049"/>
    </source>
</evidence>
<evidence type="ECO:0000259" key="12">
    <source>
        <dbReference type="SMART" id="SM00228"/>
    </source>
</evidence>
<feature type="domain" description="PDZ" evidence="12">
    <location>
        <begin position="210"/>
        <end position="279"/>
    </location>
</feature>
<evidence type="ECO:0000256" key="10">
    <source>
        <dbReference type="ARBA" id="ARBA00023136"/>
    </source>
</evidence>
<protein>
    <recommendedName>
        <fullName evidence="11">Zinc metalloprotease</fullName>
        <ecNumber evidence="11">3.4.24.-</ecNumber>
    </recommendedName>
</protein>
<dbReference type="PANTHER" id="PTHR42837">
    <property type="entry name" value="REGULATOR OF SIGMA-E PROTEASE RSEP"/>
    <property type="match status" value="1"/>
</dbReference>
<organism evidence="13 14">
    <name type="scientific">Catenovulum sediminis</name>
    <dbReference type="NCBI Taxonomy" id="1740262"/>
    <lineage>
        <taxon>Bacteria</taxon>
        <taxon>Pseudomonadati</taxon>
        <taxon>Pseudomonadota</taxon>
        <taxon>Gammaproteobacteria</taxon>
        <taxon>Alteromonadales</taxon>
        <taxon>Alteromonadaceae</taxon>
        <taxon>Catenovulum</taxon>
    </lineage>
</organism>
<dbReference type="InterPro" id="IPR008915">
    <property type="entry name" value="Peptidase_M50"/>
</dbReference>
<dbReference type="Gene3D" id="2.30.42.10">
    <property type="match status" value="2"/>
</dbReference>
<evidence type="ECO:0000256" key="11">
    <source>
        <dbReference type="RuleBase" id="RU362031"/>
    </source>
</evidence>
<name>A0ABV1RJA8_9ALTE</name>
<feature type="transmembrane region" description="Helical" evidence="11">
    <location>
        <begin position="425"/>
        <end position="443"/>
    </location>
</feature>